<gene>
    <name evidence="1" type="ORF">SDC9_211843</name>
</gene>
<reference evidence="1" key="1">
    <citation type="submission" date="2019-08" db="EMBL/GenBank/DDBJ databases">
        <authorList>
            <person name="Kucharzyk K."/>
            <person name="Murdoch R.W."/>
            <person name="Higgins S."/>
            <person name="Loffler F."/>
        </authorList>
    </citation>
    <scope>NUCLEOTIDE SEQUENCE</scope>
</reference>
<sequence>MQPHIAHDGYNDLVMLQLPFLRQGQGAQTHDLIAIYRIALFVHRQQAVGVPVKGQA</sequence>
<dbReference type="AlphaFoldDB" id="A0A645JLD1"/>
<comment type="caution">
    <text evidence="1">The sequence shown here is derived from an EMBL/GenBank/DDBJ whole genome shotgun (WGS) entry which is preliminary data.</text>
</comment>
<name>A0A645JLD1_9ZZZZ</name>
<accession>A0A645JLD1</accession>
<organism evidence="1">
    <name type="scientific">bioreactor metagenome</name>
    <dbReference type="NCBI Taxonomy" id="1076179"/>
    <lineage>
        <taxon>unclassified sequences</taxon>
        <taxon>metagenomes</taxon>
        <taxon>ecological metagenomes</taxon>
    </lineage>
</organism>
<evidence type="ECO:0000313" key="1">
    <source>
        <dbReference type="EMBL" id="MPN64072.1"/>
    </source>
</evidence>
<dbReference type="EMBL" id="VSSQ01144454">
    <property type="protein sequence ID" value="MPN64072.1"/>
    <property type="molecule type" value="Genomic_DNA"/>
</dbReference>
<proteinExistence type="predicted"/>
<protein>
    <submittedName>
        <fullName evidence="1">Uncharacterized protein</fullName>
    </submittedName>
</protein>